<dbReference type="Proteomes" id="UP000591131">
    <property type="component" value="Unassembled WGS sequence"/>
</dbReference>
<keyword evidence="2" id="KW-0378">Hydrolase</keyword>
<evidence type="ECO:0000313" key="5">
    <source>
        <dbReference type="EMBL" id="KAF4678003.1"/>
    </source>
</evidence>
<keyword evidence="6" id="KW-1185">Reference proteome</keyword>
<dbReference type="SFLD" id="SFLDG01133">
    <property type="entry name" value="C1.5.4:_Enolase-phosphatase_Li"/>
    <property type="match status" value="1"/>
</dbReference>
<dbReference type="GO" id="GO:0019509">
    <property type="term" value="P:L-methionine salvage from methylthioadenosine"/>
    <property type="evidence" value="ECO:0007669"/>
    <property type="project" value="InterPro"/>
</dbReference>
<dbReference type="EMBL" id="JAAPAO010000004">
    <property type="protein sequence ID" value="KAF4678003.1"/>
    <property type="molecule type" value="Genomic_DNA"/>
</dbReference>
<dbReference type="SFLD" id="SFLDS00003">
    <property type="entry name" value="Haloacid_Dehalogenase"/>
    <property type="match status" value="1"/>
</dbReference>
<evidence type="ECO:0000256" key="1">
    <source>
        <dbReference type="ARBA" id="ARBA00022605"/>
    </source>
</evidence>
<dbReference type="SMART" id="SM01007">
    <property type="entry name" value="Aldolase_II"/>
    <property type="match status" value="1"/>
</dbReference>
<keyword evidence="3" id="KW-0486">Methionine biosynthesis</keyword>
<comment type="caution">
    <text evidence="5">The sequence shown here is derived from an EMBL/GenBank/DDBJ whole genome shotgun (WGS) entry which is preliminary data.</text>
</comment>
<dbReference type="InterPro" id="IPR036412">
    <property type="entry name" value="HAD-like_sf"/>
</dbReference>
<dbReference type="Gene3D" id="1.10.720.60">
    <property type="match status" value="1"/>
</dbReference>
<dbReference type="Pfam" id="PF00596">
    <property type="entry name" value="Aldolase_II"/>
    <property type="match status" value="1"/>
</dbReference>
<dbReference type="Gene3D" id="3.40.225.10">
    <property type="entry name" value="Class II aldolase/adducin N-terminal domain"/>
    <property type="match status" value="1"/>
</dbReference>
<feature type="domain" description="Class II aldolase/adducin N-terminal" evidence="4">
    <location>
        <begin position="13"/>
        <end position="223"/>
    </location>
</feature>
<accession>A0A7J6N2A9</accession>
<keyword evidence="1" id="KW-0028">Amino-acid biosynthesis</keyword>
<dbReference type="Gene3D" id="3.40.50.1000">
    <property type="entry name" value="HAD superfamily/HAD-like"/>
    <property type="match status" value="1"/>
</dbReference>
<reference evidence="5 6" key="1">
    <citation type="submission" date="2020-04" db="EMBL/GenBank/DDBJ databases">
        <title>Perkinsus chesapeaki whole genome sequence.</title>
        <authorList>
            <person name="Bogema D.R."/>
        </authorList>
    </citation>
    <scope>NUCLEOTIDE SEQUENCE [LARGE SCALE GENOMIC DNA]</scope>
    <source>
        <strain evidence="5">ATCC PRA-425</strain>
    </source>
</reference>
<proteinExistence type="predicted"/>
<gene>
    <name evidence="5" type="primary">MDE1</name>
    <name evidence="5" type="ORF">FOL47_006952</name>
</gene>
<dbReference type="AlphaFoldDB" id="A0A7J6N2A9"/>
<dbReference type="SFLD" id="SFLDG01129">
    <property type="entry name" value="C1.5:_HAD__Beta-PGM__Phosphata"/>
    <property type="match status" value="1"/>
</dbReference>
<name>A0A7J6N2A9_PERCH</name>
<dbReference type="InterPro" id="IPR001303">
    <property type="entry name" value="Aldolase_II/adducin_N"/>
</dbReference>
<dbReference type="SUPFAM" id="SSF53639">
    <property type="entry name" value="AraD/HMP-PK domain-like"/>
    <property type="match status" value="1"/>
</dbReference>
<dbReference type="InterPro" id="IPR036409">
    <property type="entry name" value="Aldolase_II/adducin_N_sf"/>
</dbReference>
<dbReference type="OrthoDB" id="191080at2759"/>
<evidence type="ECO:0000256" key="2">
    <source>
        <dbReference type="ARBA" id="ARBA00022801"/>
    </source>
</evidence>
<dbReference type="GO" id="GO:0043874">
    <property type="term" value="F:acireductone synthase activity"/>
    <property type="evidence" value="ECO:0007669"/>
    <property type="project" value="InterPro"/>
</dbReference>
<dbReference type="SUPFAM" id="SSF56784">
    <property type="entry name" value="HAD-like"/>
    <property type="match status" value="1"/>
</dbReference>
<dbReference type="InterPro" id="IPR023943">
    <property type="entry name" value="Enolase-ppase_E1"/>
</dbReference>
<dbReference type="PANTHER" id="PTHR20371:SF1">
    <property type="entry name" value="ENOLASE-PHOSPHATASE E1"/>
    <property type="match status" value="1"/>
</dbReference>
<protein>
    <submittedName>
        <fullName evidence="5">Methylthioribulose-1-phosphate dehydratase</fullName>
    </submittedName>
</protein>
<sequence>MSLLVTAAAAGGDRLAKICRSLEASGHMKGTSGGASIRVDNDDKVLVTPSGYLKGELKGVEDFFMVSVSSGEVVEHPKNGDVPNKLSDSWEVIRMIYEKVGMDECACVLHSHHEALVLAANIDDMRVTVDDEVRWLWRAPEKQEMLKGIRGYGNDGDPLMVPKISNTPHEKDLCPELARVLDGGKGRPPVVIVENHGVYLWGRTWLEAVRHLECLTWLAQYAVLEAECSPRRKVRRVSASKGDLAGRVLLFDVEGTTTPISFVKETLFPLAERNIGEWTKKHWEDTEGAQVRQLLPKGLSGEGPEGVAEEMRRWIKADRKEAALKTAQGLIWRESYENGSLRAPMFSDVEKCWMDWINRGARIAIFSSGSREAQRLIYKYCRDEEEEEGNDCCDLTRYISCYFDPPSVGGHNKQTPQAYQQIALSMGAHPKDILFFTDIPGEATAAKEVGYGTVIVVRKGNAAIDREKLMKEGHQVVESFEEVKL</sequence>
<dbReference type="Pfam" id="PF00702">
    <property type="entry name" value="Hydrolase"/>
    <property type="match status" value="1"/>
</dbReference>
<evidence type="ECO:0000313" key="6">
    <source>
        <dbReference type="Proteomes" id="UP000591131"/>
    </source>
</evidence>
<dbReference type="GO" id="GO:0000287">
    <property type="term" value="F:magnesium ion binding"/>
    <property type="evidence" value="ECO:0007669"/>
    <property type="project" value="InterPro"/>
</dbReference>
<dbReference type="PANTHER" id="PTHR20371">
    <property type="entry name" value="ENOLASE-PHOSPHATASE E1"/>
    <property type="match status" value="1"/>
</dbReference>
<evidence type="ECO:0000256" key="3">
    <source>
        <dbReference type="ARBA" id="ARBA00023167"/>
    </source>
</evidence>
<evidence type="ECO:0000259" key="4">
    <source>
        <dbReference type="SMART" id="SM01007"/>
    </source>
</evidence>
<dbReference type="NCBIfam" id="TIGR01691">
    <property type="entry name" value="enolase-ppase"/>
    <property type="match status" value="1"/>
</dbReference>
<dbReference type="InterPro" id="IPR023214">
    <property type="entry name" value="HAD_sf"/>
</dbReference>
<organism evidence="5 6">
    <name type="scientific">Perkinsus chesapeaki</name>
    <name type="common">Clam parasite</name>
    <name type="synonym">Perkinsus andrewsi</name>
    <dbReference type="NCBI Taxonomy" id="330153"/>
    <lineage>
        <taxon>Eukaryota</taxon>
        <taxon>Sar</taxon>
        <taxon>Alveolata</taxon>
        <taxon>Perkinsozoa</taxon>
        <taxon>Perkinsea</taxon>
        <taxon>Perkinsida</taxon>
        <taxon>Perkinsidae</taxon>
        <taxon>Perkinsus</taxon>
    </lineage>
</organism>